<feature type="domain" description="Mff-like" evidence="12">
    <location>
        <begin position="51"/>
        <end position="100"/>
    </location>
</feature>
<evidence type="ECO:0000256" key="8">
    <source>
        <dbReference type="ARBA" id="ARBA00023140"/>
    </source>
</evidence>
<comment type="subcellular location">
    <subcellularLocation>
        <location evidence="9">Mitochondrion outer membrane</location>
        <topology evidence="9">Single-pass type IV membrane protein</topology>
    </subcellularLocation>
    <subcellularLocation>
        <location evidence="9">Peroxisome</location>
    </subcellularLocation>
</comment>
<proteinExistence type="inferred from homology"/>
<reference evidence="14" key="2">
    <citation type="journal article" date="2013" name="Nat. Genet.">
        <title>The draft genomes of soft-shell turtle and green sea turtle yield insights into the development and evolution of the turtle-specific body plan.</title>
        <authorList>
            <person name="Wang Z."/>
            <person name="Pascual-Anaya J."/>
            <person name="Zadissa A."/>
            <person name="Li W."/>
            <person name="Niimura Y."/>
            <person name="Huang Z."/>
            <person name="Li C."/>
            <person name="White S."/>
            <person name="Xiong Z."/>
            <person name="Fang D."/>
            <person name="Wang B."/>
            <person name="Ming Y."/>
            <person name="Chen Y."/>
            <person name="Zheng Y."/>
            <person name="Kuraku S."/>
            <person name="Pignatelli M."/>
            <person name="Herrero J."/>
            <person name="Beal K."/>
            <person name="Nozawa M."/>
            <person name="Li Q."/>
            <person name="Wang J."/>
            <person name="Zhang H."/>
            <person name="Yu L."/>
            <person name="Shigenobu S."/>
            <person name="Wang J."/>
            <person name="Liu J."/>
            <person name="Flicek P."/>
            <person name="Searle S."/>
            <person name="Wang J."/>
            <person name="Kuratani S."/>
            <person name="Yin Y."/>
            <person name="Aken B."/>
            <person name="Zhang G."/>
            <person name="Irie N."/>
        </authorList>
    </citation>
    <scope>NUCLEOTIDE SEQUENCE [LARGE SCALE GENOMIC DNA]</scope>
    <source>
        <strain evidence="14">Daiwa-1</strain>
    </source>
</reference>
<evidence type="ECO:0000256" key="11">
    <source>
        <dbReference type="SAM" id="MobiDB-lite"/>
    </source>
</evidence>
<dbReference type="GO" id="GO:0090314">
    <property type="term" value="P:positive regulation of protein targeting to membrane"/>
    <property type="evidence" value="ECO:0007669"/>
    <property type="project" value="UniProtKB-UniRule"/>
</dbReference>
<feature type="coiled-coil region" evidence="10">
    <location>
        <begin position="207"/>
        <end position="234"/>
    </location>
</feature>
<evidence type="ECO:0000259" key="12">
    <source>
        <dbReference type="Pfam" id="PF05644"/>
    </source>
</evidence>
<name>K7G4N6_PELSI</name>
<dbReference type="HOGENOM" id="CLU_1085722_0_0_1"/>
<dbReference type="GO" id="GO:0000266">
    <property type="term" value="P:mitochondrial fission"/>
    <property type="evidence" value="ECO:0007669"/>
    <property type="project" value="UniProtKB-UniRule"/>
</dbReference>
<evidence type="ECO:0000313" key="14">
    <source>
        <dbReference type="Proteomes" id="UP000007267"/>
    </source>
</evidence>
<dbReference type="RefSeq" id="XP_006136353.1">
    <property type="nucleotide sequence ID" value="XM_006136291.3"/>
</dbReference>
<feature type="region of interest" description="Disordered" evidence="11">
    <location>
        <begin position="146"/>
        <end position="200"/>
    </location>
</feature>
<evidence type="ECO:0000256" key="4">
    <source>
        <dbReference type="ARBA" id="ARBA00022989"/>
    </source>
</evidence>
<comment type="function">
    <text evidence="9">Plays a role in mitochondrial and peroxisomal fission. Promotes the recruitment and association of the fission mediator dynamin-related protein 1 (DNM1L) to the mitochondrial surface.</text>
</comment>
<dbReference type="GO" id="GO:0090141">
    <property type="term" value="P:positive regulation of mitochondrial fission"/>
    <property type="evidence" value="ECO:0007669"/>
    <property type="project" value="UniProtKB-UniRule"/>
</dbReference>
<keyword evidence="5 10" id="KW-0175">Coiled coil</keyword>
<evidence type="ECO:0000256" key="5">
    <source>
        <dbReference type="ARBA" id="ARBA00023054"/>
    </source>
</evidence>
<organism evidence="13 14">
    <name type="scientific">Pelodiscus sinensis</name>
    <name type="common">Chinese softshell turtle</name>
    <name type="synonym">Trionyx sinensis</name>
    <dbReference type="NCBI Taxonomy" id="13735"/>
    <lineage>
        <taxon>Eukaryota</taxon>
        <taxon>Metazoa</taxon>
        <taxon>Chordata</taxon>
        <taxon>Craniata</taxon>
        <taxon>Vertebrata</taxon>
        <taxon>Euteleostomi</taxon>
        <taxon>Archelosauria</taxon>
        <taxon>Testudinata</taxon>
        <taxon>Testudines</taxon>
        <taxon>Cryptodira</taxon>
        <taxon>Trionychia</taxon>
        <taxon>Trionychidae</taxon>
        <taxon>Pelodiscus</taxon>
    </lineage>
</organism>
<dbReference type="eggNOG" id="ENOG502SRT6">
    <property type="taxonomic scope" value="Eukaryota"/>
</dbReference>
<evidence type="ECO:0000256" key="10">
    <source>
        <dbReference type="SAM" id="Coils"/>
    </source>
</evidence>
<dbReference type="GeneTree" id="ENSGT00730000112379"/>
<protein>
    <recommendedName>
        <fullName evidence="9">Mitochondrial fission factor</fullName>
    </recommendedName>
</protein>
<dbReference type="Proteomes" id="UP000007267">
    <property type="component" value="Unassembled WGS sequence"/>
</dbReference>
<dbReference type="OMA" id="TGRIYSM"/>
<sequence>MGGLRTCGVDITLQLITEGPEEELFIGCQREAGNERTMWPFWGLEGTRAPCDQSFLEAVSQRMQVPRRLKVADESRLLAEERDVEALPPSFRMHIPERLSLADMMDMSLRPLLSDQLQQHPSIVVHMPQAPSTQPTAFGELPFQDTATRSGAQKRKRLTHHGRPRKERAPSATPPIAVCGTSQKPDRSQDAGAASESSLEELGMTDMVAMRRQLNKILGRVQTLEEQRTSWQQKELLVYSALVSACLINTWLWLRR</sequence>
<dbReference type="GO" id="GO:0005777">
    <property type="term" value="C:peroxisome"/>
    <property type="evidence" value="ECO:0007669"/>
    <property type="project" value="UniProtKB-SubCell"/>
</dbReference>
<feature type="domain" description="Mff-like" evidence="12">
    <location>
        <begin position="136"/>
        <end position="256"/>
    </location>
</feature>
<dbReference type="Ensembl" id="ENSPSIT00000015318.1">
    <property type="protein sequence ID" value="ENSPSIP00000015247.1"/>
    <property type="gene ID" value="ENSPSIG00000013647.1"/>
</dbReference>
<dbReference type="GO" id="GO:0006626">
    <property type="term" value="P:protein targeting to mitochondrion"/>
    <property type="evidence" value="ECO:0007669"/>
    <property type="project" value="TreeGrafter"/>
</dbReference>
<reference evidence="14" key="1">
    <citation type="submission" date="2011-10" db="EMBL/GenBank/DDBJ databases">
        <authorList>
            <consortium name="Soft-shell Turtle Genome Consortium"/>
        </authorList>
    </citation>
    <scope>NUCLEOTIDE SEQUENCE [LARGE SCALE GENOMIC DNA]</scope>
    <source>
        <strain evidence="14">Daiwa-1</strain>
    </source>
</reference>
<dbReference type="GO" id="GO:0005741">
    <property type="term" value="C:mitochondrial outer membrane"/>
    <property type="evidence" value="ECO:0007669"/>
    <property type="project" value="UniProtKB-SubCell"/>
</dbReference>
<keyword evidence="2" id="KW-0812">Transmembrane</keyword>
<evidence type="ECO:0000256" key="1">
    <source>
        <dbReference type="ARBA" id="ARBA00009806"/>
    </source>
</evidence>
<comment type="similarity">
    <text evidence="1 9">Belongs to the Tango11 family.</text>
</comment>
<keyword evidence="6 9" id="KW-0496">Mitochondrion</keyword>
<dbReference type="EMBL" id="AGCU01173410">
    <property type="status" value="NOT_ANNOTATED_CDS"/>
    <property type="molecule type" value="Genomic_DNA"/>
</dbReference>
<keyword evidence="14" id="KW-1185">Reference proteome</keyword>
<evidence type="ECO:0000256" key="3">
    <source>
        <dbReference type="ARBA" id="ARBA00022787"/>
    </source>
</evidence>
<feature type="compositionally biased region" description="Basic residues" evidence="11">
    <location>
        <begin position="152"/>
        <end position="166"/>
    </location>
</feature>
<keyword evidence="8 9" id="KW-0576">Peroxisome</keyword>
<dbReference type="GeneID" id="102455523"/>
<reference evidence="13" key="4">
    <citation type="submission" date="2025-09" db="UniProtKB">
        <authorList>
            <consortium name="Ensembl"/>
        </authorList>
    </citation>
    <scope>IDENTIFICATION</scope>
</reference>
<evidence type="ECO:0000256" key="9">
    <source>
        <dbReference type="RuleBase" id="RU368040"/>
    </source>
</evidence>
<reference evidence="13" key="3">
    <citation type="submission" date="2025-08" db="UniProtKB">
        <authorList>
            <consortium name="Ensembl"/>
        </authorList>
    </citation>
    <scope>IDENTIFICATION</scope>
</reference>
<dbReference type="AlphaFoldDB" id="K7G4N6"/>
<keyword evidence="4" id="KW-1133">Transmembrane helix</keyword>
<evidence type="ECO:0000256" key="2">
    <source>
        <dbReference type="ARBA" id="ARBA00022692"/>
    </source>
</evidence>
<dbReference type="OrthoDB" id="5986838at2759"/>
<dbReference type="PANTHER" id="PTHR16501:SF16">
    <property type="entry name" value="MITOCHONDRIAL FISSION FACTOR"/>
    <property type="match status" value="1"/>
</dbReference>
<keyword evidence="3 9" id="KW-1000">Mitochondrion outer membrane</keyword>
<evidence type="ECO:0000313" key="13">
    <source>
        <dbReference type="Ensembl" id="ENSPSIP00000015247.1"/>
    </source>
</evidence>
<accession>K7G4N6</accession>
<dbReference type="InterPro" id="IPR008518">
    <property type="entry name" value="Mff/Tango-11"/>
</dbReference>
<dbReference type="Pfam" id="PF05644">
    <property type="entry name" value="Miff"/>
    <property type="match status" value="2"/>
</dbReference>
<evidence type="ECO:0000256" key="6">
    <source>
        <dbReference type="ARBA" id="ARBA00023128"/>
    </source>
</evidence>
<dbReference type="InterPro" id="IPR039433">
    <property type="entry name" value="Mff-like_dom"/>
</dbReference>
<evidence type="ECO:0000256" key="7">
    <source>
        <dbReference type="ARBA" id="ARBA00023136"/>
    </source>
</evidence>
<keyword evidence="7" id="KW-0472">Membrane</keyword>
<dbReference type="PANTHER" id="PTHR16501">
    <property type="entry name" value="TRANSPORT AND GOLGI ORGANIZATION PROTEIN 11"/>
    <property type="match status" value="1"/>
</dbReference>